<evidence type="ECO:0000256" key="1">
    <source>
        <dbReference type="SAM" id="Phobius"/>
    </source>
</evidence>
<organism evidence="2 3">
    <name type="scientific">Sphingomonas hankyongi</name>
    <dbReference type="NCBI Taxonomy" id="2908209"/>
    <lineage>
        <taxon>Bacteria</taxon>
        <taxon>Pseudomonadati</taxon>
        <taxon>Pseudomonadota</taxon>
        <taxon>Alphaproteobacteria</taxon>
        <taxon>Sphingomonadales</taxon>
        <taxon>Sphingomonadaceae</taxon>
        <taxon>Sphingomonas</taxon>
    </lineage>
</organism>
<keyword evidence="1" id="KW-0472">Membrane</keyword>
<feature type="transmembrane region" description="Helical" evidence="1">
    <location>
        <begin position="12"/>
        <end position="38"/>
    </location>
</feature>
<keyword evidence="3" id="KW-1185">Reference proteome</keyword>
<feature type="transmembrane region" description="Helical" evidence="1">
    <location>
        <begin position="58"/>
        <end position="78"/>
    </location>
</feature>
<reference evidence="2" key="1">
    <citation type="submission" date="2022-05" db="EMBL/GenBank/DDBJ databases">
        <authorList>
            <person name="Jo J.-H."/>
            <person name="Im W.-T."/>
        </authorList>
    </citation>
    <scope>NUCLEOTIDE SEQUENCE</scope>
    <source>
        <strain evidence="2">SE220</strain>
    </source>
</reference>
<keyword evidence="1" id="KW-1133">Transmembrane helix</keyword>
<proteinExistence type="predicted"/>
<dbReference type="EMBL" id="JAMGBE010000003">
    <property type="protein sequence ID" value="MCL6730719.1"/>
    <property type="molecule type" value="Genomic_DNA"/>
</dbReference>
<evidence type="ECO:0000313" key="2">
    <source>
        <dbReference type="EMBL" id="MCL6730719.1"/>
    </source>
</evidence>
<dbReference type="RefSeq" id="WP_249832187.1">
    <property type="nucleotide sequence ID" value="NZ_JAMGBE010000003.1"/>
</dbReference>
<name>A0ABT0S4C5_9SPHN</name>
<evidence type="ECO:0008006" key="4">
    <source>
        <dbReference type="Google" id="ProtNLM"/>
    </source>
</evidence>
<accession>A0ABT0S4C5</accession>
<sequence>MGDRNFRDVSLMALIISCFIQIGTQLFAISVVVGTITAAPPRSFAILEGAYHYDSSPFWSTVPPITGLLFIVALFANWKTSRRTFLLVSFGLFVMAGLVAGVLLEPEFATITANGYSDNVDAALQSRAATWIAYDWAAWGISLASGIGLLLALARPISSR</sequence>
<feature type="transmembrane region" description="Helical" evidence="1">
    <location>
        <begin position="85"/>
        <end position="104"/>
    </location>
</feature>
<gene>
    <name evidence="2" type="ORF">LZ538_11750</name>
</gene>
<dbReference type="Proteomes" id="UP001165342">
    <property type="component" value="Unassembled WGS sequence"/>
</dbReference>
<protein>
    <recommendedName>
        <fullName evidence="4">DUF1772 domain-containing protein</fullName>
    </recommendedName>
</protein>
<keyword evidence="1" id="KW-0812">Transmembrane</keyword>
<comment type="caution">
    <text evidence="2">The sequence shown here is derived from an EMBL/GenBank/DDBJ whole genome shotgun (WGS) entry which is preliminary data.</text>
</comment>
<evidence type="ECO:0000313" key="3">
    <source>
        <dbReference type="Proteomes" id="UP001165342"/>
    </source>
</evidence>
<feature type="transmembrane region" description="Helical" evidence="1">
    <location>
        <begin position="136"/>
        <end position="154"/>
    </location>
</feature>